<dbReference type="InterPro" id="IPR029014">
    <property type="entry name" value="NiFe-Hase_large"/>
</dbReference>
<keyword evidence="1" id="KW-0560">Oxidoreductase</keyword>
<feature type="binding site" evidence="2">
    <location>
        <position position="356"/>
    </location>
    <ligand>
        <name>Fe cation</name>
        <dbReference type="ChEBI" id="CHEBI:24875"/>
    </ligand>
</feature>
<feature type="binding site" evidence="2">
    <location>
        <position position="67"/>
    </location>
    <ligand>
        <name>Fe cation</name>
        <dbReference type="ChEBI" id="CHEBI:24875"/>
    </ligand>
</feature>
<feature type="binding site" evidence="2">
    <location>
        <position position="45"/>
    </location>
    <ligand>
        <name>Mg(2+)</name>
        <dbReference type="ChEBI" id="CHEBI:18420"/>
    </ligand>
</feature>
<comment type="cofactor">
    <cofactor evidence="2">
        <name>Ni(2+)</name>
        <dbReference type="ChEBI" id="CHEBI:49786"/>
    </cofactor>
</comment>
<dbReference type="Gene3D" id="1.10.645.10">
    <property type="entry name" value="Cytochrome-c3 Hydrogenase, chain B"/>
    <property type="match status" value="1"/>
</dbReference>
<dbReference type="EMBL" id="CP014206">
    <property type="protein sequence ID" value="AMK12662.1"/>
    <property type="molecule type" value="Genomic_DNA"/>
</dbReference>
<dbReference type="Pfam" id="PF00374">
    <property type="entry name" value="NiFeSe_Hases"/>
    <property type="match status" value="1"/>
</dbReference>
<evidence type="ECO:0000256" key="1">
    <source>
        <dbReference type="ARBA" id="ARBA00023002"/>
    </source>
</evidence>
<dbReference type="GO" id="GO:0016151">
    <property type="term" value="F:nickel cation binding"/>
    <property type="evidence" value="ECO:0007669"/>
    <property type="project" value="InterPro"/>
</dbReference>
<dbReference type="GO" id="GO:0016651">
    <property type="term" value="F:oxidoreductase activity, acting on NAD(P)H"/>
    <property type="evidence" value="ECO:0007669"/>
    <property type="project" value="InterPro"/>
</dbReference>
<name>A0A126QS14_9BACT</name>
<reference evidence="5 7" key="2">
    <citation type="submission" date="2019-03" db="EMBL/GenBank/DDBJ databases">
        <title>Genomic Encyclopedia of Type Strains, Phase IV (KMG-IV): sequencing the most valuable type-strain genomes for metagenomic binning, comparative biology and taxonomic classification.</title>
        <authorList>
            <person name="Goeker M."/>
        </authorList>
    </citation>
    <scope>NUCLEOTIDE SEQUENCE [LARGE SCALE GENOMIC DNA]</scope>
    <source>
        <strain evidence="5 7">DSM 101483</strain>
    </source>
</reference>
<evidence type="ECO:0000313" key="4">
    <source>
        <dbReference type="EMBL" id="AMK12662.1"/>
    </source>
</evidence>
<dbReference type="SUPFAM" id="SSF56762">
    <property type="entry name" value="HydB/Nqo4-like"/>
    <property type="match status" value="1"/>
</dbReference>
<evidence type="ECO:0000256" key="2">
    <source>
        <dbReference type="PIRSR" id="PIRSR601501-1"/>
    </source>
</evidence>
<feature type="binding site" evidence="2">
    <location>
        <position position="67"/>
    </location>
    <ligand>
        <name>Ni(2+)</name>
        <dbReference type="ChEBI" id="CHEBI:49786"/>
    </ligand>
</feature>
<dbReference type="Proteomes" id="UP000055611">
    <property type="component" value="Chromosome"/>
</dbReference>
<comment type="cofactor">
    <cofactor evidence="2">
        <name>Fe cation</name>
        <dbReference type="ChEBI" id="CHEBI:24875"/>
    </cofactor>
</comment>
<dbReference type="KEGG" id="dej:AWY79_16885"/>
<dbReference type="InterPro" id="IPR052197">
    <property type="entry name" value="ComplexI_49kDa-like"/>
</dbReference>
<evidence type="ECO:0000313" key="5">
    <source>
        <dbReference type="EMBL" id="TDT90977.1"/>
    </source>
</evidence>
<feature type="binding site" evidence="2">
    <location>
        <position position="320"/>
    </location>
    <ligand>
        <name>Mg(2+)</name>
        <dbReference type="ChEBI" id="CHEBI:18420"/>
    </ligand>
</feature>
<keyword evidence="6" id="KW-1185">Reference proteome</keyword>
<dbReference type="InterPro" id="IPR001501">
    <property type="entry name" value="Ni-dep_hyd_lsu"/>
</dbReference>
<feature type="domain" description="NADH-quinone oxidoreductase subunit D" evidence="3">
    <location>
        <begin position="119"/>
        <end position="282"/>
    </location>
</feature>
<proteinExistence type="predicted"/>
<dbReference type="PROSITE" id="PS00507">
    <property type="entry name" value="NI_HGENASE_L_1"/>
    <property type="match status" value="1"/>
</dbReference>
<dbReference type="GO" id="GO:0051287">
    <property type="term" value="F:NAD binding"/>
    <property type="evidence" value="ECO:0007669"/>
    <property type="project" value="InterPro"/>
</dbReference>
<reference evidence="4 6" key="1">
    <citation type="journal article" date="2016" name="Front. Microbiol.">
        <title>Genome Sequence of the Piezophilic, Mesophilic Sulfate-Reducing Bacterium Desulfovibrio indicus J2T.</title>
        <authorList>
            <person name="Cao J."/>
            <person name="Maignien L."/>
            <person name="Shao Z."/>
            <person name="Alain K."/>
            <person name="Jebbar M."/>
        </authorList>
    </citation>
    <scope>NUCLEOTIDE SEQUENCE [LARGE SCALE GENOMIC DNA]</scope>
    <source>
        <strain evidence="4 6">J2</strain>
    </source>
</reference>
<evidence type="ECO:0000259" key="3">
    <source>
        <dbReference type="Pfam" id="PF00346"/>
    </source>
</evidence>
<dbReference type="AlphaFoldDB" id="A0A126QS14"/>
<evidence type="ECO:0000313" key="7">
    <source>
        <dbReference type="Proteomes" id="UP000295506"/>
    </source>
</evidence>
<gene>
    <name evidence="4" type="ORF">AWY79_16885</name>
    <name evidence="5" type="ORF">EDC59_102411</name>
</gene>
<dbReference type="RefSeq" id="WP_066806468.1">
    <property type="nucleotide sequence ID" value="NZ_CP014206.1"/>
</dbReference>
<accession>A0A126QS14</accession>
<feature type="binding site" evidence="2">
    <location>
        <position position="64"/>
    </location>
    <ligand>
        <name>Ni(2+)</name>
        <dbReference type="ChEBI" id="CHEBI:49786"/>
    </ligand>
</feature>
<evidence type="ECO:0000313" key="6">
    <source>
        <dbReference type="Proteomes" id="UP000055611"/>
    </source>
</evidence>
<dbReference type="EMBL" id="SOBK01000002">
    <property type="protein sequence ID" value="TDT90977.1"/>
    <property type="molecule type" value="Genomic_DNA"/>
</dbReference>
<keyword evidence="2" id="KW-0533">Nickel</keyword>
<keyword evidence="2" id="KW-0460">Magnesium</keyword>
<sequence length="359" mass="40098">MATTVIPFGPQHPVLPEPVHLTLKVEDEIVKEAIPALGYVHRGLEKLADIRDYHQMINVCERVCGICSMIHAVCYSQGIEELMGVEVPDRAKVLRVIWSELHRCHSHLLWLGLFADAFGFESLFMQFWKVRERIMDINEATTGSRVIVSVNVIGGVRADLSPDQIRWILSELEIVEKEVKAMQDTIMNDYTVKSRTVGVGVLTKAQAYELGAAGPTLRGSGVAQDMRMLGYGAYNMLDFEPVVETAGDCWARSTVRFRETLQSIDLVRQAIAKLPEGELAAKVKGNPPEGEIFTRVEQPRGECVYYIRGNGTKHLDRLRIRTPTFANIPPLLAMLPECELADVPVIVLSIDPCISCTER</sequence>
<protein>
    <submittedName>
        <fullName evidence="5">Ech hydrogenase subunit E</fullName>
    </submittedName>
    <submittedName>
        <fullName evidence="4">NADH dehydrogenase</fullName>
    </submittedName>
</protein>
<dbReference type="Pfam" id="PF00346">
    <property type="entry name" value="Complex1_49kDa"/>
    <property type="match status" value="2"/>
</dbReference>
<dbReference type="InterPro" id="IPR001135">
    <property type="entry name" value="NADH_Q_OxRdtase_suD"/>
</dbReference>
<dbReference type="PANTHER" id="PTHR43485:SF1">
    <property type="entry name" value="FORMATE HYDROGENLYASE SUBUNIT 5-RELATED"/>
    <property type="match status" value="1"/>
</dbReference>
<keyword evidence="2" id="KW-0479">Metal-binding</keyword>
<dbReference type="PANTHER" id="PTHR43485">
    <property type="entry name" value="HYDROGENASE-4 COMPONENT G"/>
    <property type="match status" value="1"/>
</dbReference>
<feature type="domain" description="NADH-quinone oxidoreductase subunit D" evidence="3">
    <location>
        <begin position="286"/>
        <end position="359"/>
    </location>
</feature>
<dbReference type="OrthoDB" id="9801496at2"/>
<keyword evidence="2" id="KW-0408">Iron</keyword>
<dbReference type="InterPro" id="IPR018194">
    <property type="entry name" value="Ni-dep_hyd_lsu_Ni_BS"/>
</dbReference>
<dbReference type="GO" id="GO:0008901">
    <property type="term" value="F:ferredoxin hydrogenase activity"/>
    <property type="evidence" value="ECO:0007669"/>
    <property type="project" value="InterPro"/>
</dbReference>
<organism evidence="5 7">
    <name type="scientific">Pseudodesulfovibrio indicus</name>
    <dbReference type="NCBI Taxonomy" id="1716143"/>
    <lineage>
        <taxon>Bacteria</taxon>
        <taxon>Pseudomonadati</taxon>
        <taxon>Thermodesulfobacteriota</taxon>
        <taxon>Desulfovibrionia</taxon>
        <taxon>Desulfovibrionales</taxon>
        <taxon>Desulfovibrionaceae</taxon>
    </lineage>
</organism>
<dbReference type="Proteomes" id="UP000295506">
    <property type="component" value="Unassembled WGS sequence"/>
</dbReference>
<feature type="binding site" evidence="2">
    <location>
        <position position="353"/>
    </location>
    <ligand>
        <name>Ni(2+)</name>
        <dbReference type="ChEBI" id="CHEBI:49786"/>
    </ligand>
</feature>
<dbReference type="GO" id="GO:0048038">
    <property type="term" value="F:quinone binding"/>
    <property type="evidence" value="ECO:0007669"/>
    <property type="project" value="InterPro"/>
</dbReference>